<feature type="compositionally biased region" description="Basic and acidic residues" evidence="2">
    <location>
        <begin position="909"/>
        <end position="925"/>
    </location>
</feature>
<feature type="region of interest" description="Disordered" evidence="2">
    <location>
        <begin position="1005"/>
        <end position="1032"/>
    </location>
</feature>
<feature type="region of interest" description="Disordered" evidence="2">
    <location>
        <begin position="2089"/>
        <end position="2132"/>
    </location>
</feature>
<evidence type="ECO:0000259" key="5">
    <source>
        <dbReference type="Pfam" id="PF15445"/>
    </source>
</evidence>
<dbReference type="InterPro" id="IPR029211">
    <property type="entry name" value="PfEMP1_ATS"/>
</dbReference>
<dbReference type="Pfam" id="PF18562">
    <property type="entry name" value="CIDR1_gamma"/>
    <property type="match status" value="1"/>
</dbReference>
<dbReference type="Pfam" id="PF03011">
    <property type="entry name" value="PFEMP"/>
    <property type="match status" value="2"/>
</dbReference>
<keyword evidence="10" id="KW-1185">Reference proteome</keyword>
<dbReference type="FunFam" id="1.10.1900.40:FF:000001">
    <property type="entry name" value="Erythrocyte membrane protein 1"/>
    <property type="match status" value="1"/>
</dbReference>
<evidence type="ECO:0000259" key="3">
    <source>
        <dbReference type="Pfam" id="PF03011"/>
    </source>
</evidence>
<dbReference type="Pfam" id="PF15445">
    <property type="entry name" value="ATS"/>
    <property type="match status" value="2"/>
</dbReference>
<feature type="domain" description="Duffy-binding-like" evidence="8">
    <location>
        <begin position="1310"/>
        <end position="1462"/>
    </location>
</feature>
<dbReference type="Proteomes" id="UP000027581">
    <property type="component" value="Unassembled WGS sequence"/>
</dbReference>
<evidence type="ECO:0000259" key="6">
    <source>
        <dbReference type="Pfam" id="PF15447"/>
    </source>
</evidence>
<sequence>MAPPQRAPDYSNAKDVKELLDRIGEDVYKKAKKEAEPYTRELEGNLSLARIFKGELVGSKDPCELIEKYRSETNSGSKTKGDPCANRSQVRFSDEGRSQCTDHRIKCTKEGSVGGACAPFRRLHLCDRNLEKLTDRNTRNTHNLLAEVCLAAQFEGASLKTYHEKYEANYHDFGSTICTVLARSFADIGDIIRGKDLYLGYDEKEKERREKLEQNLKKIFGNIYEDLKRTRTWGRKNEKATKAEERYRNDGPHYYQLREDWWDANRHDVWKAMTCNADGAYFRPTCQDDRGGSIANNKCRCTKSKGANTDQVPTYFDYVPQYLRWFEEWAEDFCRKRKHKLKDAITNCRGHHEDSSHRYCSRNGYDCKETVRGEDKLVSHPECTNCSVVCTPFVEWIDNKEKEFIKQREKYDEEIEDKNKLETKIITSKGTINNLYVGEFYEKLKVSYGSVANFLKKLNEETTCTQVTKVEKETLNPVMFDKDKITETFSHKEYCDPCPLCGVKIKSPPWYPKDGGCEKNVIKNLDGKKNTKIDIIRKDKDGSNIVKKLEALCKKGEKNYDTWRCYYEEKNEDEEDSGKDYCILQNKQKDTKDRIIMPFDAFFSIWINNMLKDSIEWRRELDKCLKSNKNTCGKNKCTSDCKCFKAWVEQKEREWAEIEKHYEEEEFGQEVNPYGILEFNLKEYYFKNIENKYPNEKPVEEMKAIIDKNQENISNCTKENNSINDFLRREKEIDRECTNAHNECPKKPPPPPPSPINPAGGRSHTPARTEEVESEHSEDDDVEEEDAKDSHEVDGVVEESEKTQEPAPSPKDNVEVCEIVNGVLNVKTLQEACPTKYGSKAPTSWRCISDATSSTTGESGSRRHTRSTEKSGSSDSNGSICVPPRRRRLYIGPLIKWADETAKGSKSLEGSEGKGGSDSEAKRSPEGSTGNQNGDGRNTGDQGKEGTEASSTSSSVGDHLHPNGQMTSESSGKTASEKLRNAFIESAAVETFFLWHQYKQLHKTEDDTAGPKGLGYGSDSSEDAGPFTATSPVAGMSVATPLPGAIPGIGGVGMQGTGPPGGSGVLPGIDGALGQAGIFTSPTGLNGGSPPVLSGNGQVGDSFVGRGGLGGLKLDSGTNDGSPDSDLRSGNIPPDFLRQMFYTLGDYRDIFMGDTTANGALSEEQQKDMKTIKTAIEQHINSLKEAPSGKPVTPPGQQPSTSGLTRENLWQNFAKDIWHGMICALTYKDNSDIQAKSADGTNKLKQDPDVYEKFFGDKGTFEEKYTYQKAELKDENSVDGPKPTGVDSTINTPKLIDFVKIPPFFRYLEEWGENFCKKRTEKLKQIEKDCRGENGVQKTCSGDGEDCNEIVINKDGNLETFKCKSCADSCSSYRKWIERKKTEYEKQQKAYEQEKKFVTQSKAAESNDHDKEFCGTEGKCETAADFLNRLKTGPCKPNENGEDKKEEDEIDFKKPDVTFKPATNCKPCSKFKIDCNGSDCGGSVGKKGNCKNKTITKQDIENKTDGTDVVILVSDNSGNGIKDVLPECENADIFKGIKENKWKCRNVCGVDICTLKKTKNGQEINEHIIVKEFLKRWVENFLEDYNRIKHKILHCINNGNGKENECINGCKDKCECVSKWIEKKRDEWPKIRDRYFKEYNIQESDNSSPVRSFLEEGPFHNEVQKAIKPCKELRKFEDSIHCNGAASSQSGKLEKKNIIDCLLSQLQQKIGKCQSQPSGENPEKQCQNTPPLPDEEETEENTTNTAPEICKGVLNDETKKEEVQEETCDEPKKEVEKEEKKEESEDSEEPRPSTEGPDQASPDTVKPNTDEKAIEPPGQQKPAVKKGKTKPKKPVVPPKPPVDKTPALVTSTLAWSVGIGFVALTYWLLKKKTKSSVDMLRVLQIPQNDYGIPTKRSSNRYIPYSSAQYRGKRYIYIEGDSGTDSGYTDHYSDITSSYYSDITSSSESEYEEFDINDIYVPHAPKYKTLIEVVLEPSGKTQNDIPSDDIPTNKLKDIEWNMLKDDFISNMLQNEQPNDVPNDYTSANTPMNTQPNTLYFDKPEEKSFIMSIQDRNLLSGQEYNYDMLSSGNNELYSGIDTINGNNDLYSGIDPTSDNRDSYSDKNYPTSSNRGSYSDNRGSYSGTKDPISDNHHPYSGIDLINDSLNSGDHDIYDEILKRKENELFGTNHTKRTSNNSVAKNTNSDPLLNQLDLFHKWLDRHRNMCEKLKNDNERLAKLKEKWENETHSGNKNSNIPSNIPSSDIQTSDIPSGKLSDMHSGKLSGTPSDNNIHSSDIQTSDIPNGKISDIHSDNNIHSGKLSDIPSGKLSDIPSDNNKPNDVPHVLNTDVSIQIDMDKPNQVNDTYLDTYPDKYTVDNNPNLVGNNINLVGNINPVDSNTPNPNLVENQNPNLVGNQNPNHVQIQMSVKNTQMVEKNYPIGDVWGI</sequence>
<dbReference type="VEuPathDB" id="PlasmoDB:PRG01_0417500"/>
<feature type="compositionally biased region" description="Basic residues" evidence="2">
    <location>
        <begin position="1823"/>
        <end position="1833"/>
    </location>
</feature>
<feature type="compositionally biased region" description="Polar residues" evidence="2">
    <location>
        <begin position="964"/>
        <end position="974"/>
    </location>
</feature>
<feature type="region of interest" description="Disordered" evidence="2">
    <location>
        <begin position="1185"/>
        <end position="1204"/>
    </location>
</feature>
<dbReference type="EMBL" id="HG810765">
    <property type="protein sequence ID" value="CDO62779.1"/>
    <property type="molecule type" value="Genomic_DNA"/>
</dbReference>
<dbReference type="FunFam" id="1.20.58.1930:FF:000001">
    <property type="entry name" value="Erythrocyte membrane protein 1, PfEMP1"/>
    <property type="match status" value="1"/>
</dbReference>
<dbReference type="Gene3D" id="1.20.58.830">
    <property type="match status" value="2"/>
</dbReference>
<feature type="compositionally biased region" description="Pro residues" evidence="2">
    <location>
        <begin position="747"/>
        <end position="756"/>
    </location>
</feature>
<feature type="compositionally biased region" description="Low complexity" evidence="2">
    <location>
        <begin position="2231"/>
        <end position="2243"/>
    </location>
</feature>
<feature type="compositionally biased region" description="Basic and acidic residues" evidence="2">
    <location>
        <begin position="1769"/>
        <end position="1783"/>
    </location>
</feature>
<protein>
    <submittedName>
        <fullName evidence="9">Erythrocyte membrane protein 1, EMP1</fullName>
    </submittedName>
</protein>
<feature type="region of interest" description="Disordered" evidence="2">
    <location>
        <begin position="851"/>
        <end position="884"/>
    </location>
</feature>
<reference evidence="9" key="1">
    <citation type="submission" date="2014-01" db="EMBL/GenBank/DDBJ databases">
        <authorList>
            <person name="Aslett M."/>
        </authorList>
    </citation>
    <scope>NUCLEOTIDE SEQUENCE</scope>
    <source>
        <strain evidence="9">CDC</strain>
    </source>
</reference>
<feature type="region of interest" description="Disordered" evidence="2">
    <location>
        <begin position="1080"/>
        <end position="1132"/>
    </location>
</feature>
<feature type="region of interest" description="Disordered" evidence="2">
    <location>
        <begin position="1712"/>
        <end position="1845"/>
    </location>
</feature>
<organism evidence="9 10">
    <name type="scientific">Plasmodium reichenowi</name>
    <dbReference type="NCBI Taxonomy" id="5854"/>
    <lineage>
        <taxon>Eukaryota</taxon>
        <taxon>Sar</taxon>
        <taxon>Alveolata</taxon>
        <taxon>Apicomplexa</taxon>
        <taxon>Aconoidasida</taxon>
        <taxon>Haemosporida</taxon>
        <taxon>Plasmodiidae</taxon>
        <taxon>Plasmodium</taxon>
        <taxon>Plasmodium (Laverania)</taxon>
    </lineage>
</organism>
<reference evidence="9" key="2">
    <citation type="submission" date="2014-05" db="EMBL/GenBank/DDBJ databases">
        <title>The genome sequences of chimpanzee malaria parasites reveal the path to human adaptation.</title>
        <authorList>
            <person name="Otto T.D."/>
            <person name="Rayner J.C."/>
            <person name="Boehme U."/>
            <person name="Pain A."/>
            <person name="Spottiswoode N."/>
            <person name="Sanders M."/>
            <person name="Quail M."/>
            <person name="Ollomo B."/>
            <person name="Renaud F."/>
            <person name="Thomas A.W."/>
            <person name="Prugnolle F."/>
            <person name="Conway D.J."/>
            <person name="Newbold C."/>
            <person name="Berriman M."/>
        </authorList>
    </citation>
    <scope>NUCLEOTIDE SEQUENCE [LARGE SCALE GENOMIC DNA]</scope>
    <source>
        <strain evidence="9">CDC</strain>
    </source>
</reference>
<dbReference type="VEuPathDB" id="PlasmoDB:PRG01_0414500"/>
<keyword evidence="1" id="KW-0175">Coiled coil</keyword>
<dbReference type="Pfam" id="PF05424">
    <property type="entry name" value="Duffy_binding"/>
    <property type="match status" value="2"/>
</dbReference>
<feature type="compositionally biased region" description="Acidic residues" evidence="2">
    <location>
        <begin position="776"/>
        <end position="787"/>
    </location>
</feature>
<evidence type="ECO:0000259" key="7">
    <source>
        <dbReference type="Pfam" id="PF18562"/>
    </source>
</evidence>
<feature type="compositionally biased region" description="Polar residues" evidence="2">
    <location>
        <begin position="2263"/>
        <end position="2282"/>
    </location>
</feature>
<evidence type="ECO:0000259" key="8">
    <source>
        <dbReference type="Pfam" id="PF22672"/>
    </source>
</evidence>
<feature type="domain" description="Duffy-binding-like" evidence="3">
    <location>
        <begin position="1573"/>
        <end position="1718"/>
    </location>
</feature>
<evidence type="ECO:0000313" key="10">
    <source>
        <dbReference type="Proteomes" id="UP000027581"/>
    </source>
</evidence>
<dbReference type="InterPro" id="IPR041480">
    <property type="entry name" value="CIDR1_gamma"/>
</dbReference>
<dbReference type="FunFam" id="1.20.1310.20:FF:000001">
    <property type="entry name" value="Erythrocyte membrane protein 1, PfEMP1"/>
    <property type="match status" value="1"/>
</dbReference>
<feature type="coiled-coil region" evidence="1">
    <location>
        <begin position="1374"/>
        <end position="1401"/>
    </location>
</feature>
<feature type="region of interest" description="Disordered" evidence="2">
    <location>
        <begin position="902"/>
        <end position="974"/>
    </location>
</feature>
<feature type="compositionally biased region" description="Basic and acidic residues" evidence="2">
    <location>
        <begin position="788"/>
        <end position="804"/>
    </location>
</feature>
<dbReference type="VEuPathDB" id="PlasmoDB:PRCDC_0410900"/>
<dbReference type="Pfam" id="PF15447">
    <property type="entry name" value="NTS"/>
    <property type="match status" value="1"/>
</dbReference>
<feature type="region of interest" description="Disordered" evidence="2">
    <location>
        <begin position="740"/>
        <end position="814"/>
    </location>
</feature>
<dbReference type="InterPro" id="IPR054595">
    <property type="entry name" value="DBL_C"/>
</dbReference>
<evidence type="ECO:0000256" key="1">
    <source>
        <dbReference type="SAM" id="Coils"/>
    </source>
</evidence>
<dbReference type="InterPro" id="IPR004258">
    <property type="entry name" value="DBL"/>
</dbReference>
<feature type="domain" description="Plasmodium falciparum erythrocyte membrane protein-1 N-terminal segment" evidence="6">
    <location>
        <begin position="15"/>
        <end position="50"/>
    </location>
</feature>
<feature type="domain" description="Duffy-binding-like" evidence="8">
    <location>
        <begin position="328"/>
        <end position="493"/>
    </location>
</feature>
<feature type="region of interest" description="Disordered" evidence="2">
    <location>
        <begin position="2224"/>
        <end position="2322"/>
    </location>
</feature>
<dbReference type="InterPro" id="IPR044932">
    <property type="entry name" value="PfEMP1_ATS_sf"/>
</dbReference>
<evidence type="ECO:0000259" key="4">
    <source>
        <dbReference type="Pfam" id="PF05424"/>
    </source>
</evidence>
<dbReference type="SUPFAM" id="SSF140924">
    <property type="entry name" value="Duffy binding domain-like"/>
    <property type="match status" value="4"/>
</dbReference>
<feature type="domain" description="Duffy-binding-like" evidence="3">
    <location>
        <begin position="602"/>
        <end position="743"/>
    </location>
</feature>
<feature type="domain" description="Plasmodium falciparum erythrocyte membrane protein 1 acidic terminal segment" evidence="5">
    <location>
        <begin position="1852"/>
        <end position="2096"/>
    </location>
</feature>
<evidence type="ECO:0000313" key="9">
    <source>
        <dbReference type="EMBL" id="CDO62779.1"/>
    </source>
</evidence>
<dbReference type="FunFam" id="1.20.58.830:FF:000005">
    <property type="entry name" value="Erythrocyte membrane protein 1, PfEMP1"/>
    <property type="match status" value="1"/>
</dbReference>
<dbReference type="GO" id="GO:0046789">
    <property type="term" value="F:host cell surface receptor binding"/>
    <property type="evidence" value="ECO:0007669"/>
    <property type="project" value="InterPro"/>
</dbReference>
<dbReference type="GO" id="GO:0016020">
    <property type="term" value="C:membrane"/>
    <property type="evidence" value="ECO:0007669"/>
    <property type="project" value="InterPro"/>
</dbReference>
<dbReference type="Gene3D" id="1.20.58.1930">
    <property type="match status" value="2"/>
</dbReference>
<feature type="domain" description="Cysteine-rich interdomain region 1 gamma" evidence="7">
    <location>
        <begin position="1507"/>
        <end position="1557"/>
    </location>
</feature>
<name>A0A060RP05_PLARE</name>
<accession>A0A060RP05</accession>
<dbReference type="Gene3D" id="1.20.1310.20">
    <property type="entry name" value="Duffy-antigen binding domain"/>
    <property type="match status" value="2"/>
</dbReference>
<proteinExistence type="predicted"/>
<evidence type="ECO:0000256" key="2">
    <source>
        <dbReference type="SAM" id="MobiDB-lite"/>
    </source>
</evidence>
<feature type="domain" description="Plasmodium falciparum erythrocyte membrane protein 1 acidic terminal segment" evidence="5">
    <location>
        <begin position="2114"/>
        <end position="2426"/>
    </location>
</feature>
<feature type="compositionally biased region" description="Polar residues" evidence="2">
    <location>
        <begin position="2103"/>
        <end position="2124"/>
    </location>
</feature>
<dbReference type="Gene3D" id="1.10.1900.40">
    <property type="entry name" value="Acidic terminal segments, variant surface antigen of PfEMP1"/>
    <property type="match status" value="2"/>
</dbReference>
<dbReference type="Pfam" id="PF22672">
    <property type="entry name" value="DBL_C"/>
    <property type="match status" value="2"/>
</dbReference>
<dbReference type="FunFam" id="1.20.58.830:FF:000001">
    <property type="entry name" value="Erythrocyte membrane protein 1, PfEMP1"/>
    <property type="match status" value="1"/>
</dbReference>
<dbReference type="InterPro" id="IPR029210">
    <property type="entry name" value="PfEMP1_NTS"/>
</dbReference>
<feature type="compositionally biased region" description="Polar residues" evidence="2">
    <location>
        <begin position="1712"/>
        <end position="1727"/>
    </location>
</feature>
<dbReference type="InterPro" id="IPR008602">
    <property type="entry name" value="Duffy-antigen-binding"/>
</dbReference>
<feature type="domain" description="Duffy-antigen binding" evidence="4">
    <location>
        <begin position="880"/>
        <end position="1239"/>
    </location>
</feature>
<feature type="compositionally biased region" description="Polar residues" evidence="2">
    <location>
        <begin position="926"/>
        <end position="941"/>
    </location>
</feature>
<gene>
    <name evidence="9" type="primary">VAR</name>
    <name evidence="9" type="ORF">PRCDC_0410900</name>
</gene>
<feature type="domain" description="Duffy-antigen binding" evidence="4">
    <location>
        <begin position="115"/>
        <end position="324"/>
    </location>
</feature>
<feature type="compositionally biased region" description="Polar residues" evidence="2">
    <location>
        <begin position="870"/>
        <end position="879"/>
    </location>
</feature>
<dbReference type="InterPro" id="IPR042202">
    <property type="entry name" value="Duffy-ag-bd_sf"/>
</dbReference>